<dbReference type="GO" id="GO:1904680">
    <property type="term" value="F:peptide transmembrane transporter activity"/>
    <property type="evidence" value="ECO:0007669"/>
    <property type="project" value="TreeGrafter"/>
</dbReference>
<dbReference type="Gene3D" id="3.90.76.10">
    <property type="entry name" value="Dipeptide-binding Protein, Domain 1"/>
    <property type="match status" value="1"/>
</dbReference>
<evidence type="ECO:0000256" key="1">
    <source>
        <dbReference type="ARBA" id="ARBA00005695"/>
    </source>
</evidence>
<protein>
    <submittedName>
        <fullName evidence="5">ABC transporter substrate-binding protein</fullName>
    </submittedName>
</protein>
<dbReference type="RefSeq" id="WP_198100192.1">
    <property type="nucleotide sequence ID" value="NZ_JAEDAL010000002.1"/>
</dbReference>
<dbReference type="InterPro" id="IPR000914">
    <property type="entry name" value="SBP_5_dom"/>
</dbReference>
<dbReference type="Pfam" id="PF00496">
    <property type="entry name" value="SBP_bac_5"/>
    <property type="match status" value="1"/>
</dbReference>
<name>A0A931ITS8_9BURK</name>
<dbReference type="Proteomes" id="UP000620139">
    <property type="component" value="Unassembled WGS sequence"/>
</dbReference>
<reference evidence="5" key="1">
    <citation type="submission" date="2020-12" db="EMBL/GenBank/DDBJ databases">
        <title>The genome sequence of Inhella sp. 4Y17.</title>
        <authorList>
            <person name="Liu Y."/>
        </authorList>
    </citation>
    <scope>NUCLEOTIDE SEQUENCE</scope>
    <source>
        <strain evidence="5">4Y10</strain>
    </source>
</reference>
<dbReference type="Gene3D" id="3.40.190.10">
    <property type="entry name" value="Periplasmic binding protein-like II"/>
    <property type="match status" value="1"/>
</dbReference>
<dbReference type="AlphaFoldDB" id="A0A931ITS8"/>
<comment type="caution">
    <text evidence="5">The sequence shown here is derived from an EMBL/GenBank/DDBJ whole genome shotgun (WGS) entry which is preliminary data.</text>
</comment>
<dbReference type="GO" id="GO:0043190">
    <property type="term" value="C:ATP-binding cassette (ABC) transporter complex"/>
    <property type="evidence" value="ECO:0007669"/>
    <property type="project" value="InterPro"/>
</dbReference>
<dbReference type="CDD" id="cd08493">
    <property type="entry name" value="PBP2_DppA_like"/>
    <property type="match status" value="1"/>
</dbReference>
<gene>
    <name evidence="5" type="ORF">I7X43_06990</name>
</gene>
<dbReference type="PANTHER" id="PTHR30290:SF38">
    <property type="entry name" value="D,D-DIPEPTIDE-BINDING PERIPLASMIC PROTEIN DDPA-RELATED"/>
    <property type="match status" value="1"/>
</dbReference>
<dbReference type="GO" id="GO:0030288">
    <property type="term" value="C:outer membrane-bounded periplasmic space"/>
    <property type="evidence" value="ECO:0007669"/>
    <property type="project" value="TreeGrafter"/>
</dbReference>
<keyword evidence="6" id="KW-1185">Reference proteome</keyword>
<evidence type="ECO:0000256" key="3">
    <source>
        <dbReference type="SAM" id="SignalP"/>
    </source>
</evidence>
<dbReference type="InterPro" id="IPR030678">
    <property type="entry name" value="Peptide/Ni-bd"/>
</dbReference>
<evidence type="ECO:0000313" key="5">
    <source>
        <dbReference type="EMBL" id="MBH9552595.1"/>
    </source>
</evidence>
<proteinExistence type="inferred from homology"/>
<feature type="domain" description="Solute-binding protein family 5" evidence="4">
    <location>
        <begin position="64"/>
        <end position="443"/>
    </location>
</feature>
<dbReference type="PIRSF" id="PIRSF002741">
    <property type="entry name" value="MppA"/>
    <property type="match status" value="1"/>
</dbReference>
<evidence type="ECO:0000256" key="2">
    <source>
        <dbReference type="ARBA" id="ARBA00022729"/>
    </source>
</evidence>
<feature type="chain" id="PRO_5037027584" evidence="3">
    <location>
        <begin position="19"/>
        <end position="522"/>
    </location>
</feature>
<keyword evidence="2 3" id="KW-0732">Signal</keyword>
<comment type="similarity">
    <text evidence="1">Belongs to the bacterial solute-binding protein 5 family.</text>
</comment>
<dbReference type="Gene3D" id="3.10.105.10">
    <property type="entry name" value="Dipeptide-binding Protein, Domain 3"/>
    <property type="match status" value="1"/>
</dbReference>
<dbReference type="EMBL" id="JAEDAL010000002">
    <property type="protein sequence ID" value="MBH9552595.1"/>
    <property type="molecule type" value="Genomic_DNA"/>
</dbReference>
<accession>A0A931ITS8</accession>
<dbReference type="GO" id="GO:0042938">
    <property type="term" value="P:dipeptide transport"/>
    <property type="evidence" value="ECO:0007669"/>
    <property type="project" value="TreeGrafter"/>
</dbReference>
<evidence type="ECO:0000313" key="6">
    <source>
        <dbReference type="Proteomes" id="UP000620139"/>
    </source>
</evidence>
<dbReference type="InterPro" id="IPR039424">
    <property type="entry name" value="SBP_5"/>
</dbReference>
<evidence type="ECO:0000259" key="4">
    <source>
        <dbReference type="Pfam" id="PF00496"/>
    </source>
</evidence>
<sequence>MRVLLVVFFAVLAVTAQAAKPLVYCTDASPEGFDPGLWDSTSTSNVNNQMFQGLLGFQRGGTQLVPKLATGWEVSSDATVFTFTLRPGVAFHRTDWFTPSRALNADDVLFTYQRFIDPQHPYNQAFPANFIYPQALGLARQIARIEKLDAHRVRFTLREPNVTFLSTFAMSFAGIQSAEYAAQLLREGKASQINRLPVGTGPYQFRRYEKDHVVRMQAHPGYWGGRQRTEALLYSISREPAVRVQKLIAGECQVTSPIRDVDVTSVRARPQVRLEKIQALNISYLAFNLKRPRLSDRRVREALDIAIDRDAIFKAIFPRGDALQAVSAFPPSIPGYNHALKNEFNPERARQLLTQAGLGEGFELDLWALPVARPTNPNGQLLAQLIQHDWARIGVRARIKTYEWGEYLKRANNGEHDIYMSGWSGDSGDADDFLTPNLSCAANKTGVKFCHPDFERLIDEARRTTDPAARNRLYEEAQALFKRERPWITLAHSTIYIPVRSDVQGFTMAPNGSVDFEGVYRE</sequence>
<organism evidence="5 6">
    <name type="scientific">Inhella gelatinilytica</name>
    <dbReference type="NCBI Taxonomy" id="2795030"/>
    <lineage>
        <taxon>Bacteria</taxon>
        <taxon>Pseudomonadati</taxon>
        <taxon>Pseudomonadota</taxon>
        <taxon>Betaproteobacteria</taxon>
        <taxon>Burkholderiales</taxon>
        <taxon>Sphaerotilaceae</taxon>
        <taxon>Inhella</taxon>
    </lineage>
</organism>
<dbReference type="SUPFAM" id="SSF53850">
    <property type="entry name" value="Periplasmic binding protein-like II"/>
    <property type="match status" value="1"/>
</dbReference>
<feature type="signal peptide" evidence="3">
    <location>
        <begin position="1"/>
        <end position="18"/>
    </location>
</feature>
<dbReference type="PANTHER" id="PTHR30290">
    <property type="entry name" value="PERIPLASMIC BINDING COMPONENT OF ABC TRANSPORTER"/>
    <property type="match status" value="1"/>
</dbReference>